<dbReference type="EMBL" id="JACCFK010000001">
    <property type="protein sequence ID" value="NYI89875.1"/>
    <property type="molecule type" value="Genomic_DNA"/>
</dbReference>
<accession>A0A853B4Y7</accession>
<protein>
    <submittedName>
        <fullName evidence="2">Uncharacterized protein</fullName>
    </submittedName>
</protein>
<evidence type="ECO:0000313" key="2">
    <source>
        <dbReference type="EMBL" id="NYI89875.1"/>
    </source>
</evidence>
<gene>
    <name evidence="2" type="ORF">HNR02_003198</name>
</gene>
<organism evidence="2 3">
    <name type="scientific">Amycolatopsis endophytica</name>
    <dbReference type="NCBI Taxonomy" id="860233"/>
    <lineage>
        <taxon>Bacteria</taxon>
        <taxon>Bacillati</taxon>
        <taxon>Actinomycetota</taxon>
        <taxon>Actinomycetes</taxon>
        <taxon>Pseudonocardiales</taxon>
        <taxon>Pseudonocardiaceae</taxon>
        <taxon>Amycolatopsis</taxon>
    </lineage>
</organism>
<name>A0A853B4Y7_9PSEU</name>
<feature type="region of interest" description="Disordered" evidence="1">
    <location>
        <begin position="1"/>
        <end position="31"/>
    </location>
</feature>
<evidence type="ECO:0000313" key="3">
    <source>
        <dbReference type="Proteomes" id="UP000549616"/>
    </source>
</evidence>
<dbReference type="Proteomes" id="UP000549616">
    <property type="component" value="Unassembled WGS sequence"/>
</dbReference>
<reference evidence="2 3" key="1">
    <citation type="submission" date="2020-07" db="EMBL/GenBank/DDBJ databases">
        <title>Sequencing the genomes of 1000 actinobacteria strains.</title>
        <authorList>
            <person name="Klenk H.-P."/>
        </authorList>
    </citation>
    <scope>NUCLEOTIDE SEQUENCE [LARGE SCALE GENOMIC DNA]</scope>
    <source>
        <strain evidence="2 3">DSM 104006</strain>
    </source>
</reference>
<sequence>MNAALGEALPVIEPLPEEREAASVGKPSGRQ</sequence>
<proteinExistence type="predicted"/>
<keyword evidence="3" id="KW-1185">Reference proteome</keyword>
<evidence type="ECO:0000256" key="1">
    <source>
        <dbReference type="SAM" id="MobiDB-lite"/>
    </source>
</evidence>
<comment type="caution">
    <text evidence="2">The sequence shown here is derived from an EMBL/GenBank/DDBJ whole genome shotgun (WGS) entry which is preliminary data.</text>
</comment>
<dbReference type="AlphaFoldDB" id="A0A853B4Y7"/>